<proteinExistence type="predicted"/>
<evidence type="ECO:0000313" key="5">
    <source>
        <dbReference type="Proteomes" id="UP001244011"/>
    </source>
</evidence>
<comment type="caution">
    <text evidence="4">The sequence shown here is derived from an EMBL/GenBank/DDBJ whole genome shotgun (WGS) entry which is preliminary data.</text>
</comment>
<evidence type="ECO:0000256" key="1">
    <source>
        <dbReference type="ARBA" id="ARBA00023242"/>
    </source>
</evidence>
<dbReference type="Proteomes" id="UP001244011">
    <property type="component" value="Unassembled WGS sequence"/>
</dbReference>
<evidence type="ECO:0000259" key="3">
    <source>
        <dbReference type="PROSITE" id="PS50048"/>
    </source>
</evidence>
<dbReference type="RefSeq" id="XP_060280147.1">
    <property type="nucleotide sequence ID" value="XM_060422657.1"/>
</dbReference>
<dbReference type="InterPro" id="IPR053157">
    <property type="entry name" value="Sterol_Uptake_Regulator"/>
</dbReference>
<dbReference type="Pfam" id="PF00172">
    <property type="entry name" value="Zn_clus"/>
    <property type="match status" value="1"/>
</dbReference>
<dbReference type="Gene3D" id="4.10.240.10">
    <property type="entry name" value="Zn(2)-C6 fungal-type DNA-binding domain"/>
    <property type="match status" value="1"/>
</dbReference>
<keyword evidence="1" id="KW-0539">Nucleus</keyword>
<dbReference type="GO" id="GO:0001228">
    <property type="term" value="F:DNA-binding transcription activator activity, RNA polymerase II-specific"/>
    <property type="evidence" value="ECO:0007669"/>
    <property type="project" value="TreeGrafter"/>
</dbReference>
<accession>A0AAJ0FJ29</accession>
<dbReference type="PROSITE" id="PS50048">
    <property type="entry name" value="ZN2_CY6_FUNGAL_2"/>
    <property type="match status" value="1"/>
</dbReference>
<dbReference type="PANTHER" id="PTHR47784">
    <property type="entry name" value="STEROL UPTAKE CONTROL PROTEIN 2"/>
    <property type="match status" value="1"/>
</dbReference>
<reference evidence="4" key="1">
    <citation type="submission" date="2023-06" db="EMBL/GenBank/DDBJ databases">
        <title>Genome-scale phylogeny and comparative genomics of the fungal order Sordariales.</title>
        <authorList>
            <consortium name="Lawrence Berkeley National Laboratory"/>
            <person name="Hensen N."/>
            <person name="Bonometti L."/>
            <person name="Westerberg I."/>
            <person name="Brannstrom I.O."/>
            <person name="Guillou S."/>
            <person name="Cros-Aarteil S."/>
            <person name="Calhoun S."/>
            <person name="Haridas S."/>
            <person name="Kuo A."/>
            <person name="Mondo S."/>
            <person name="Pangilinan J."/>
            <person name="Riley R."/>
            <person name="Labutti K."/>
            <person name="Andreopoulos B."/>
            <person name="Lipzen A."/>
            <person name="Chen C."/>
            <person name="Yanf M."/>
            <person name="Daum C."/>
            <person name="Ng V."/>
            <person name="Clum A."/>
            <person name="Steindorff A."/>
            <person name="Ohm R."/>
            <person name="Martin F."/>
            <person name="Silar P."/>
            <person name="Natvig D."/>
            <person name="Lalanne C."/>
            <person name="Gautier V."/>
            <person name="Ament-Velasquez S.L."/>
            <person name="Kruys A."/>
            <person name="Hutchinson M.I."/>
            <person name="Powell A.J."/>
            <person name="Barry K."/>
            <person name="Miller A.N."/>
            <person name="Grigoriev I.V."/>
            <person name="Debuchy R."/>
            <person name="Gladieux P."/>
            <person name="Thoren M.H."/>
            <person name="Johannesson H."/>
        </authorList>
    </citation>
    <scope>NUCLEOTIDE SEQUENCE</scope>
    <source>
        <strain evidence="4">8032-3</strain>
    </source>
</reference>
<protein>
    <recommendedName>
        <fullName evidence="3">Zn(2)-C6 fungal-type domain-containing protein</fullName>
    </recommendedName>
</protein>
<evidence type="ECO:0000256" key="2">
    <source>
        <dbReference type="SAM" id="MobiDB-lite"/>
    </source>
</evidence>
<keyword evidence="5" id="KW-1185">Reference proteome</keyword>
<dbReference type="EMBL" id="MU839023">
    <property type="protein sequence ID" value="KAK1763934.1"/>
    <property type="molecule type" value="Genomic_DNA"/>
</dbReference>
<dbReference type="InterPro" id="IPR001138">
    <property type="entry name" value="Zn2Cys6_DnaBD"/>
</dbReference>
<dbReference type="InterPro" id="IPR036864">
    <property type="entry name" value="Zn2-C6_fun-type_DNA-bd_sf"/>
</dbReference>
<dbReference type="SMART" id="SM00066">
    <property type="entry name" value="GAL4"/>
    <property type="match status" value="1"/>
</dbReference>
<dbReference type="GO" id="GO:0008270">
    <property type="term" value="F:zinc ion binding"/>
    <property type="evidence" value="ECO:0007669"/>
    <property type="project" value="InterPro"/>
</dbReference>
<gene>
    <name evidence="4" type="ORF">QBC33DRAFT_210499</name>
</gene>
<feature type="region of interest" description="Disordered" evidence="2">
    <location>
        <begin position="54"/>
        <end position="77"/>
    </location>
</feature>
<name>A0AAJ0FJ29_9PEZI</name>
<dbReference type="SUPFAM" id="SSF57701">
    <property type="entry name" value="Zn2/Cys6 DNA-binding domain"/>
    <property type="match status" value="1"/>
</dbReference>
<dbReference type="AlphaFoldDB" id="A0AAJ0FJ29"/>
<organism evidence="4 5">
    <name type="scientific">Phialemonium atrogriseum</name>
    <dbReference type="NCBI Taxonomy" id="1093897"/>
    <lineage>
        <taxon>Eukaryota</taxon>
        <taxon>Fungi</taxon>
        <taxon>Dikarya</taxon>
        <taxon>Ascomycota</taxon>
        <taxon>Pezizomycotina</taxon>
        <taxon>Sordariomycetes</taxon>
        <taxon>Sordariomycetidae</taxon>
        <taxon>Cephalothecales</taxon>
        <taxon>Cephalothecaceae</taxon>
        <taxon>Phialemonium</taxon>
    </lineage>
</organism>
<feature type="domain" description="Zn(2)-C6 fungal-type" evidence="3">
    <location>
        <begin position="13"/>
        <end position="43"/>
    </location>
</feature>
<dbReference type="CDD" id="cd00067">
    <property type="entry name" value="GAL4"/>
    <property type="match status" value="1"/>
</dbReference>
<dbReference type="PROSITE" id="PS00463">
    <property type="entry name" value="ZN2_CY6_FUNGAL_1"/>
    <property type="match status" value="1"/>
</dbReference>
<dbReference type="GeneID" id="85305844"/>
<evidence type="ECO:0000313" key="4">
    <source>
        <dbReference type="EMBL" id="KAK1763934.1"/>
    </source>
</evidence>
<dbReference type="PANTHER" id="PTHR47784:SF10">
    <property type="entry name" value="TRANSCRIPTION FACTOR, PUTATIVE (AFU_ORTHOLOGUE AFUA_6G14150)-RELATED"/>
    <property type="match status" value="1"/>
</dbReference>
<sequence length="417" mass="45244">MQTRKSHSKSRNGCETCKRRRVKCDEQGPPCANCVIRKTPCNYIRSIDMRHLAAPPQATTSSSAGSSPGSASASASTSASASGLTSASTSTLESTSVPSAESSSLRLLELELMHRWSTSTYKSVCSIASEEHLLKVTVPRDALKHPYLLDCVFAFAALDLAVASPEPADQASYARAGLDYHDRALRGFHAELGNIAPENHLPIFIVSTLLLPLNIARPQLVPAGGDRPRISARDSVLALFDLMACTALVATTTWDLLEAGPVQTRAWINQDVPVHLLDAGTKAAVARLHALNDGHRRDGPEAAAHESYQTKILHLEGCFARDIEASVKGSCLAWVGLTRGDFAEKFRRAEPLALIIMMHWGVLVENLGREAWWANQAGRNLVMELSGELQKLGFDSLPVWQESISWTRQQVGLPPLV</sequence>